<protein>
    <submittedName>
        <fullName evidence="2">Uncharacterized protein</fullName>
    </submittedName>
</protein>
<feature type="region of interest" description="Disordered" evidence="1">
    <location>
        <begin position="1"/>
        <end position="24"/>
    </location>
</feature>
<dbReference type="STRING" id="301148.B4135_1059"/>
<sequence>MFPLAARVRKSIPQGADRQGGGSFPKGGFPFFLFVKFLSRKAAGHPKVFPDSMVKWKRSGGEN</sequence>
<reference evidence="2 3" key="1">
    <citation type="submission" date="2016-01" db="EMBL/GenBank/DDBJ databases">
        <title>Draft Genome Sequences of Seven Thermophilic Sporeformers Isolated from Foods.</title>
        <authorList>
            <person name="Berendsen E.M."/>
            <person name="Wells-Bennik M.H."/>
            <person name="Krawcyk A.O."/>
            <person name="De Jong A."/>
            <person name="Holsappel S."/>
            <person name="Eijlander R.T."/>
            <person name="Kuipers O.P."/>
        </authorList>
    </citation>
    <scope>NUCLEOTIDE SEQUENCE [LARGE SCALE GENOMIC DNA]</scope>
    <source>
        <strain evidence="2 3">B4135</strain>
    </source>
</reference>
<accession>A0A150MEE4</accession>
<comment type="caution">
    <text evidence="2">The sequence shown here is derived from an EMBL/GenBank/DDBJ whole genome shotgun (WGS) entry which is preliminary data.</text>
</comment>
<organism evidence="2 3">
    <name type="scientific">Caldibacillus debilis</name>
    <dbReference type="NCBI Taxonomy" id="301148"/>
    <lineage>
        <taxon>Bacteria</taxon>
        <taxon>Bacillati</taxon>
        <taxon>Bacillota</taxon>
        <taxon>Bacilli</taxon>
        <taxon>Bacillales</taxon>
        <taxon>Bacillaceae</taxon>
        <taxon>Caldibacillus</taxon>
    </lineage>
</organism>
<evidence type="ECO:0000256" key="1">
    <source>
        <dbReference type="SAM" id="MobiDB-lite"/>
    </source>
</evidence>
<dbReference type="Proteomes" id="UP000075683">
    <property type="component" value="Unassembled WGS sequence"/>
</dbReference>
<proteinExistence type="predicted"/>
<evidence type="ECO:0000313" key="2">
    <source>
        <dbReference type="EMBL" id="KYD22836.1"/>
    </source>
</evidence>
<evidence type="ECO:0000313" key="3">
    <source>
        <dbReference type="Proteomes" id="UP000075683"/>
    </source>
</evidence>
<gene>
    <name evidence="2" type="ORF">B4135_1059</name>
</gene>
<dbReference type="EMBL" id="LQYT01000006">
    <property type="protein sequence ID" value="KYD22836.1"/>
    <property type="molecule type" value="Genomic_DNA"/>
</dbReference>
<dbReference type="AlphaFoldDB" id="A0A150MEE4"/>
<name>A0A150MEE4_9BACI</name>